<protein>
    <submittedName>
        <fullName evidence="9">Possible phycobilisome linker polypeptide</fullName>
    </submittedName>
</protein>
<proteinExistence type="inferred from homology"/>
<comment type="subcellular location">
    <subcellularLocation>
        <location evidence="1">Cellular thylakoid membrane</location>
        <topology evidence="1">Peripheral membrane protein</topology>
        <orientation evidence="1">Cytoplasmic side</orientation>
    </subcellularLocation>
</comment>
<sequence>MIAIKPTRDFTNLGRISFSANNASKPKQNTAINRYRAEQTQGGLISRKGLAASSQNEYKENLCSAMGIGIGPRVHSECPFSSVNDQYAATGNEALEVAIEAAYRQVLGNLGPTISQKCIELESQLKNGEISVRDFVAGLAKSDLYRENYFSKVSPIRGIELNYKHLLGRPPINQAEVSAAISLIASKGFNAFIDQITRSGEYLEVFGTDTVPYLRAWTSEARAYCSTFANLARVTPGNASSDTIVERRSQLVVEFSNARSLSEAGNKYEVSGFSYSKATSDPTSAAFLRMYQSKTAKSWN</sequence>
<keyword evidence="10" id="KW-1185">Reference proteome</keyword>
<evidence type="ECO:0000256" key="1">
    <source>
        <dbReference type="ARBA" id="ARBA00004445"/>
    </source>
</evidence>
<evidence type="ECO:0000256" key="7">
    <source>
        <dbReference type="PROSITE-ProRule" id="PRU00775"/>
    </source>
</evidence>
<dbReference type="PROSITE" id="PS51445">
    <property type="entry name" value="PBS_LINKER"/>
    <property type="match status" value="1"/>
</dbReference>
<dbReference type="InterPro" id="IPR038255">
    <property type="entry name" value="PBS_linker_sf"/>
</dbReference>
<dbReference type="Pfam" id="PF00427">
    <property type="entry name" value="PBS_linker_poly"/>
    <property type="match status" value="1"/>
</dbReference>
<dbReference type="RefSeq" id="WP_011128847.1">
    <property type="nucleotide sequence ID" value="NC_005070.1"/>
</dbReference>
<dbReference type="GO" id="GO:0031676">
    <property type="term" value="C:plasma membrane-derived thylakoid membrane"/>
    <property type="evidence" value="ECO:0007669"/>
    <property type="project" value="UniProtKB-SubCell"/>
</dbReference>
<feature type="domain" description="PBS-linker" evidence="8">
    <location>
        <begin position="64"/>
        <end position="243"/>
    </location>
</feature>
<dbReference type="KEGG" id="syw:SYNW1989"/>
<keyword evidence="6" id="KW-0472">Membrane</keyword>
<keyword evidence="3" id="KW-0042">Antenna complex</keyword>
<dbReference type="PANTHER" id="PTHR34011">
    <property type="entry name" value="PHYCOBILISOME 32.1 KDA LINKER POLYPEPTIDE, PHYCOCYANIN-ASSOCIATED, ROD 2-RELATED"/>
    <property type="match status" value="1"/>
</dbReference>
<evidence type="ECO:0000313" key="10">
    <source>
        <dbReference type="Proteomes" id="UP000001422"/>
    </source>
</evidence>
<keyword evidence="5" id="KW-0793">Thylakoid</keyword>
<dbReference type="PIRSF" id="PIRSF005898">
    <property type="entry name" value="Phycobilisome_CpeC/CpcI"/>
    <property type="match status" value="1"/>
</dbReference>
<dbReference type="STRING" id="84588.SYNW1989"/>
<gene>
    <name evidence="9" type="ordered locus">SYNW1989</name>
</gene>
<dbReference type="PANTHER" id="PTHR34011:SF6">
    <property type="entry name" value="PHYCOBILIPROTEIN APCE"/>
    <property type="match status" value="1"/>
</dbReference>
<dbReference type="HOGENOM" id="CLU_081313_0_0_3"/>
<comment type="similarity">
    <text evidence="7">Belongs to the phycobilisome linker protein family.</text>
</comment>
<evidence type="ECO:0000256" key="5">
    <source>
        <dbReference type="ARBA" id="ARBA00023078"/>
    </source>
</evidence>
<accession>Q7U4S4</accession>
<dbReference type="eggNOG" id="COG0237">
    <property type="taxonomic scope" value="Bacteria"/>
</dbReference>
<evidence type="ECO:0000256" key="3">
    <source>
        <dbReference type="ARBA" id="ARBA00022549"/>
    </source>
</evidence>
<dbReference type="EMBL" id="BX569694">
    <property type="protein sequence ID" value="CAE08504.1"/>
    <property type="molecule type" value="Genomic_DNA"/>
</dbReference>
<dbReference type="Proteomes" id="UP000001422">
    <property type="component" value="Chromosome"/>
</dbReference>
<dbReference type="InterPro" id="IPR001297">
    <property type="entry name" value="PBS_linker_dom"/>
</dbReference>
<evidence type="ECO:0000256" key="4">
    <source>
        <dbReference type="ARBA" id="ARBA00022738"/>
    </source>
</evidence>
<keyword evidence="2" id="KW-0602">Photosynthesis</keyword>
<keyword evidence="4 7" id="KW-0605">Phycobilisome</keyword>
<dbReference type="InterPro" id="IPR016470">
    <property type="entry name" value="Phycobilisome"/>
</dbReference>
<dbReference type="GO" id="GO:0030089">
    <property type="term" value="C:phycobilisome"/>
    <property type="evidence" value="ECO:0007669"/>
    <property type="project" value="UniProtKB-UniRule"/>
</dbReference>
<dbReference type="AlphaFoldDB" id="Q7U4S4"/>
<dbReference type="GO" id="GO:0015979">
    <property type="term" value="P:photosynthesis"/>
    <property type="evidence" value="ECO:0007669"/>
    <property type="project" value="UniProtKB-KW"/>
</dbReference>
<evidence type="ECO:0000256" key="6">
    <source>
        <dbReference type="ARBA" id="ARBA00023136"/>
    </source>
</evidence>
<reference evidence="9 10" key="1">
    <citation type="journal article" date="2003" name="Nature">
        <title>The genome of a motile marine Synechococcus.</title>
        <authorList>
            <person name="Palenik B."/>
            <person name="Brahamsha B."/>
            <person name="Larimer F."/>
            <person name="Land M."/>
            <person name="Hauser L."/>
            <person name="Chain P."/>
            <person name="Lamerdin J."/>
            <person name="Regala W."/>
            <person name="Allen E.A."/>
            <person name="McCarren J."/>
            <person name="Paulsen I."/>
            <person name="Dufresne A."/>
            <person name="Partensky F."/>
            <person name="Webb E."/>
            <person name="Waterbury J."/>
        </authorList>
    </citation>
    <scope>NUCLEOTIDE SEQUENCE [LARGE SCALE GENOMIC DNA]</scope>
    <source>
        <strain evidence="9 10">WH8102</strain>
    </source>
</reference>
<name>Q7U4S4_PARMW</name>
<evidence type="ECO:0000256" key="2">
    <source>
        <dbReference type="ARBA" id="ARBA00022531"/>
    </source>
</evidence>
<evidence type="ECO:0000259" key="8">
    <source>
        <dbReference type="PROSITE" id="PS51445"/>
    </source>
</evidence>
<dbReference type="Gene3D" id="1.10.3130.20">
    <property type="entry name" value="Phycobilisome linker domain"/>
    <property type="match status" value="1"/>
</dbReference>
<organism evidence="9 10">
    <name type="scientific">Parasynechococcus marenigrum (strain WH8102)</name>
    <dbReference type="NCBI Taxonomy" id="84588"/>
    <lineage>
        <taxon>Bacteria</taxon>
        <taxon>Bacillati</taxon>
        <taxon>Cyanobacteriota</taxon>
        <taxon>Cyanophyceae</taxon>
        <taxon>Synechococcales</taxon>
        <taxon>Prochlorococcaceae</taxon>
        <taxon>Parasynechococcus</taxon>
        <taxon>Parasynechococcus marenigrum</taxon>
    </lineage>
</organism>
<evidence type="ECO:0000313" key="9">
    <source>
        <dbReference type="EMBL" id="CAE08504.1"/>
    </source>
</evidence>